<evidence type="ECO:0000256" key="1">
    <source>
        <dbReference type="SAM" id="MobiDB-lite"/>
    </source>
</evidence>
<name>A0A915D406_9BILA</name>
<protein>
    <submittedName>
        <fullName evidence="3">Uncharacterized protein</fullName>
    </submittedName>
</protein>
<feature type="compositionally biased region" description="Polar residues" evidence="1">
    <location>
        <begin position="54"/>
        <end position="103"/>
    </location>
</feature>
<feature type="compositionally biased region" description="Basic residues" evidence="1">
    <location>
        <begin position="37"/>
        <end position="51"/>
    </location>
</feature>
<feature type="region of interest" description="Disordered" evidence="1">
    <location>
        <begin position="1"/>
        <end position="117"/>
    </location>
</feature>
<organism evidence="2 3">
    <name type="scientific">Ditylenchus dipsaci</name>
    <dbReference type="NCBI Taxonomy" id="166011"/>
    <lineage>
        <taxon>Eukaryota</taxon>
        <taxon>Metazoa</taxon>
        <taxon>Ecdysozoa</taxon>
        <taxon>Nematoda</taxon>
        <taxon>Chromadorea</taxon>
        <taxon>Rhabditida</taxon>
        <taxon>Tylenchina</taxon>
        <taxon>Tylenchomorpha</taxon>
        <taxon>Sphaerularioidea</taxon>
        <taxon>Anguinidae</taxon>
        <taxon>Anguininae</taxon>
        <taxon>Ditylenchus</taxon>
    </lineage>
</organism>
<reference evidence="3" key="1">
    <citation type="submission" date="2022-11" db="UniProtKB">
        <authorList>
            <consortium name="WormBaseParasite"/>
        </authorList>
    </citation>
    <scope>IDENTIFICATION</scope>
</reference>
<evidence type="ECO:0000313" key="2">
    <source>
        <dbReference type="Proteomes" id="UP000887574"/>
    </source>
</evidence>
<accession>A0A915D406</accession>
<dbReference type="WBParaSite" id="jg1561">
    <property type="protein sequence ID" value="jg1561"/>
    <property type="gene ID" value="jg1561"/>
</dbReference>
<keyword evidence="2" id="KW-1185">Reference proteome</keyword>
<evidence type="ECO:0000313" key="3">
    <source>
        <dbReference type="WBParaSite" id="jg1561"/>
    </source>
</evidence>
<feature type="compositionally biased region" description="Polar residues" evidence="1">
    <location>
        <begin position="19"/>
        <end position="28"/>
    </location>
</feature>
<dbReference type="Proteomes" id="UP000887574">
    <property type="component" value="Unplaced"/>
</dbReference>
<feature type="region of interest" description="Disordered" evidence="1">
    <location>
        <begin position="187"/>
        <end position="211"/>
    </location>
</feature>
<dbReference type="AlphaFoldDB" id="A0A915D406"/>
<sequence length="211" mass="23496">MQTSATQDQAEQKPVKSPLTLSHNTSQLSEKESKEDRKRRKKKEKRGKNGLKHLQQSTSDAQESYQSPEKPSSDSCLSTSNLTHSITHQASQTLLEGGLNTNASSPPKLPPLPRKLSPPVEVPVNGLKLRISKVLLSSKTRKKGTEKWLCQKNQWDLVHEAVFLRRASNLPMEQVPLPEEPVNIASDPVVELENGKHHHRSNGSKKKKKGA</sequence>
<proteinExistence type="predicted"/>
<feature type="compositionally biased region" description="Basic residues" evidence="1">
    <location>
        <begin position="196"/>
        <end position="211"/>
    </location>
</feature>